<gene>
    <name evidence="6" type="ORF">CROQUDRAFT_36517</name>
</gene>
<evidence type="ECO:0000313" key="7">
    <source>
        <dbReference type="Proteomes" id="UP000886653"/>
    </source>
</evidence>
<dbReference type="EMBL" id="MU167212">
    <property type="protein sequence ID" value="KAG0151537.1"/>
    <property type="molecule type" value="Genomic_DNA"/>
</dbReference>
<dbReference type="AlphaFoldDB" id="A0A9P6TGJ5"/>
<reference evidence="6" key="1">
    <citation type="submission" date="2013-11" db="EMBL/GenBank/DDBJ databases">
        <title>Genome sequence of the fusiform rust pathogen reveals effectors for host alternation and coevolution with pine.</title>
        <authorList>
            <consortium name="DOE Joint Genome Institute"/>
            <person name="Smith K."/>
            <person name="Pendleton A."/>
            <person name="Kubisiak T."/>
            <person name="Anderson C."/>
            <person name="Salamov A."/>
            <person name="Aerts A."/>
            <person name="Riley R."/>
            <person name="Clum A."/>
            <person name="Lindquist E."/>
            <person name="Ence D."/>
            <person name="Campbell M."/>
            <person name="Kronenberg Z."/>
            <person name="Feau N."/>
            <person name="Dhillon B."/>
            <person name="Hamelin R."/>
            <person name="Burleigh J."/>
            <person name="Smith J."/>
            <person name="Yandell M."/>
            <person name="Nelson C."/>
            <person name="Grigoriev I."/>
            <person name="Davis J."/>
        </authorList>
    </citation>
    <scope>NUCLEOTIDE SEQUENCE</scope>
    <source>
        <strain evidence="6">G11</strain>
    </source>
</reference>
<dbReference type="Pfam" id="PF03998">
    <property type="entry name" value="Utp11"/>
    <property type="match status" value="1"/>
</dbReference>
<evidence type="ECO:0000256" key="3">
    <source>
        <dbReference type="ARBA" id="ARBA00008105"/>
    </source>
</evidence>
<protein>
    <submittedName>
        <fullName evidence="6">Uncharacterized protein</fullName>
    </submittedName>
</protein>
<evidence type="ECO:0000256" key="1">
    <source>
        <dbReference type="ARBA" id="ARBA00004099"/>
    </source>
</evidence>
<proteinExistence type="inferred from homology"/>
<evidence type="ECO:0000256" key="2">
    <source>
        <dbReference type="ARBA" id="ARBA00004604"/>
    </source>
</evidence>
<evidence type="ECO:0000256" key="4">
    <source>
        <dbReference type="ARBA" id="ARBA00022552"/>
    </source>
</evidence>
<evidence type="ECO:0000256" key="5">
    <source>
        <dbReference type="ARBA" id="ARBA00023242"/>
    </source>
</evidence>
<evidence type="ECO:0000313" key="6">
    <source>
        <dbReference type="EMBL" id="KAG0151537.1"/>
    </source>
</evidence>
<keyword evidence="4" id="KW-0698">rRNA processing</keyword>
<dbReference type="PANTHER" id="PTHR12838:SF0">
    <property type="entry name" value="U3 SMALL NUCLEOLAR RNA-ASSOCIATED PROTEIN 11-RELATED"/>
    <property type="match status" value="1"/>
</dbReference>
<name>A0A9P6TGJ5_9BASI</name>
<dbReference type="PANTHER" id="PTHR12838">
    <property type="entry name" value="U3 SMALL NUCLEOLAR RNA-ASSOCIATED PROTEIN 11"/>
    <property type="match status" value="1"/>
</dbReference>
<dbReference type="GO" id="GO:0006364">
    <property type="term" value="P:rRNA processing"/>
    <property type="evidence" value="ECO:0007669"/>
    <property type="project" value="UniProtKB-KW"/>
</dbReference>
<dbReference type="OrthoDB" id="29058at2759"/>
<accession>A0A9P6TGJ5</accession>
<feature type="non-terminal residue" evidence="6">
    <location>
        <position position="1"/>
    </location>
</feature>
<sequence>YNLTIQKKQHQERSDSLKQQWLGLLEKHKDYVEHTRDYHAKEDQINNLHEKAALKNLDKFHFEMINSSTDKGVHVKSWGNKALKTDLVMLLKTQDVRHVKPCLTIEGQVSIEWS</sequence>
<comment type="caution">
    <text evidence="6">The sequence shown here is derived from an EMBL/GenBank/DDBJ whole genome shotgun (WGS) entry which is preliminary data.</text>
</comment>
<dbReference type="Proteomes" id="UP000886653">
    <property type="component" value="Unassembled WGS sequence"/>
</dbReference>
<organism evidence="6 7">
    <name type="scientific">Cronartium quercuum f. sp. fusiforme G11</name>
    <dbReference type="NCBI Taxonomy" id="708437"/>
    <lineage>
        <taxon>Eukaryota</taxon>
        <taxon>Fungi</taxon>
        <taxon>Dikarya</taxon>
        <taxon>Basidiomycota</taxon>
        <taxon>Pucciniomycotina</taxon>
        <taxon>Pucciniomycetes</taxon>
        <taxon>Pucciniales</taxon>
        <taxon>Coleosporiaceae</taxon>
        <taxon>Cronartium</taxon>
    </lineage>
</organism>
<dbReference type="InterPro" id="IPR007144">
    <property type="entry name" value="SSU_processome_Utp11"/>
</dbReference>
<comment type="subcellular location">
    <subcellularLocation>
        <location evidence="2">Nucleus</location>
        <location evidence="2">Nucleolus</location>
    </subcellularLocation>
</comment>
<comment type="similarity">
    <text evidence="3">Belongs to the UTP11 family.</text>
</comment>
<comment type="function">
    <text evidence="1">Involved in nucleolar processing of pre-18S ribosomal RNA.</text>
</comment>
<dbReference type="GO" id="GO:0032040">
    <property type="term" value="C:small-subunit processome"/>
    <property type="evidence" value="ECO:0007669"/>
    <property type="project" value="InterPro"/>
</dbReference>
<keyword evidence="7" id="KW-1185">Reference proteome</keyword>
<keyword evidence="5" id="KW-0539">Nucleus</keyword>